<dbReference type="InterPro" id="IPR020901">
    <property type="entry name" value="Prtase_inh_Kunz-CS"/>
</dbReference>
<feature type="domain" description="BPTI/Kunitz inhibitor" evidence="1">
    <location>
        <begin position="22"/>
        <end position="75"/>
    </location>
</feature>
<dbReference type="PANTHER" id="PTHR47248:SF7">
    <property type="entry name" value="BPTI_KUNITZ INHIBITOR DOMAIN-CONTAINING PROTEIN"/>
    <property type="match status" value="1"/>
</dbReference>
<dbReference type="InterPro" id="IPR002223">
    <property type="entry name" value="Kunitz_BPTI"/>
</dbReference>
<dbReference type="WBParaSite" id="NBR_0001540901-mRNA-1">
    <property type="protein sequence ID" value="NBR_0001540901-mRNA-1"/>
    <property type="gene ID" value="NBR_0001540901"/>
</dbReference>
<protein>
    <submittedName>
        <fullName evidence="4">Kunitz/Bovine pancreatic trypsin inhibitor domain protein</fullName>
    </submittedName>
</protein>
<dbReference type="SMART" id="SM00289">
    <property type="entry name" value="WR1"/>
    <property type="match status" value="3"/>
</dbReference>
<dbReference type="SUPFAM" id="SSF57362">
    <property type="entry name" value="BPTI-like"/>
    <property type="match status" value="2"/>
</dbReference>
<reference evidence="4" key="1">
    <citation type="submission" date="2016-04" db="UniProtKB">
        <authorList>
            <consortium name="WormBaseParasite"/>
        </authorList>
    </citation>
    <scope>IDENTIFICATION</scope>
</reference>
<reference evidence="2 3" key="2">
    <citation type="submission" date="2018-11" db="EMBL/GenBank/DDBJ databases">
        <authorList>
            <consortium name="Pathogen Informatics"/>
        </authorList>
    </citation>
    <scope>NUCLEOTIDE SEQUENCE [LARGE SCALE GENOMIC DNA]</scope>
</reference>
<dbReference type="STRING" id="27835.A0A0N4YF88"/>
<dbReference type="GO" id="GO:0004867">
    <property type="term" value="F:serine-type endopeptidase inhibitor activity"/>
    <property type="evidence" value="ECO:0007669"/>
    <property type="project" value="InterPro"/>
</dbReference>
<dbReference type="PROSITE" id="PS50279">
    <property type="entry name" value="BPTI_KUNITZ_2"/>
    <property type="match status" value="2"/>
</dbReference>
<accession>A0A0N4YF88</accession>
<dbReference type="PROSITE" id="PS00280">
    <property type="entry name" value="BPTI_KUNITZ_1"/>
    <property type="match status" value="2"/>
</dbReference>
<sequence length="367" mass="40404">MWPLLLFALPSVFGLGVDDPICSATVDMGEADCDKATSIRYHYDVDTQSCLAFRFTGCGGNSNNFPTRSECFSKCRPLDYYLNCPADEPEVKRADGSSNCNILLKCPEGSSCQRGFLGGVCCKDREEPDCGSRKLVTVTEGKVFWYHLDEETLDCLPFKFTGCGGNGNNFESAYQCRRKCLPMDYPKCPANVPPVKRADGSVNCNDSTERCPEGSICRKGFVVGLCCDENAIDRFQLDKSPNCAEKDVVKDVSMGFPEWLVDGSAPGSGTSAVLLVAFGLRMLVAPACTKQVCGVSVRFILFVGCFRSLRTHQSRLVSCLRQHRALNPEPIIHNRFQITLIGKTCDHKFCPDGADCHQGSYYAYCCK</sequence>
<feature type="domain" description="BPTI/Kunitz inhibitor" evidence="1">
    <location>
        <begin position="121"/>
        <end position="180"/>
    </location>
</feature>
<dbReference type="InterPro" id="IPR052861">
    <property type="entry name" value="BPTI/Kunitz_domain"/>
</dbReference>
<dbReference type="Proteomes" id="UP000271162">
    <property type="component" value="Unassembled WGS sequence"/>
</dbReference>
<dbReference type="AlphaFoldDB" id="A0A0N4YF88"/>
<keyword evidence="3" id="KW-1185">Reference proteome</keyword>
<dbReference type="EMBL" id="UYSL01021726">
    <property type="protein sequence ID" value="VDL79004.1"/>
    <property type="molecule type" value="Genomic_DNA"/>
</dbReference>
<evidence type="ECO:0000313" key="4">
    <source>
        <dbReference type="WBParaSite" id="NBR_0001540901-mRNA-1"/>
    </source>
</evidence>
<evidence type="ECO:0000259" key="1">
    <source>
        <dbReference type="PROSITE" id="PS50279"/>
    </source>
</evidence>
<dbReference type="CDD" id="cd00109">
    <property type="entry name" value="Kunitz-type"/>
    <property type="match status" value="2"/>
</dbReference>
<name>A0A0N4YF88_NIPBR</name>
<gene>
    <name evidence="2" type="ORF">NBR_LOCUS15410</name>
</gene>
<dbReference type="InterPro" id="IPR036880">
    <property type="entry name" value="Kunitz_BPTI_sf"/>
</dbReference>
<dbReference type="SMART" id="SM00131">
    <property type="entry name" value="KU"/>
    <property type="match status" value="2"/>
</dbReference>
<dbReference type="Pfam" id="PF00014">
    <property type="entry name" value="Kunitz_BPTI"/>
    <property type="match status" value="2"/>
</dbReference>
<dbReference type="PANTHER" id="PTHR47248">
    <property type="entry name" value="PROTEIN CBG06772"/>
    <property type="match status" value="1"/>
</dbReference>
<proteinExistence type="predicted"/>
<evidence type="ECO:0000313" key="2">
    <source>
        <dbReference type="EMBL" id="VDL79004.1"/>
    </source>
</evidence>
<dbReference type="Gene3D" id="4.10.410.10">
    <property type="entry name" value="Pancreatic trypsin inhibitor Kunitz domain"/>
    <property type="match status" value="2"/>
</dbReference>
<organism evidence="4">
    <name type="scientific">Nippostrongylus brasiliensis</name>
    <name type="common">Rat hookworm</name>
    <dbReference type="NCBI Taxonomy" id="27835"/>
    <lineage>
        <taxon>Eukaryota</taxon>
        <taxon>Metazoa</taxon>
        <taxon>Ecdysozoa</taxon>
        <taxon>Nematoda</taxon>
        <taxon>Chromadorea</taxon>
        <taxon>Rhabditida</taxon>
        <taxon>Rhabditina</taxon>
        <taxon>Rhabditomorpha</taxon>
        <taxon>Strongyloidea</taxon>
        <taxon>Heligmosomidae</taxon>
        <taxon>Nippostrongylus</taxon>
    </lineage>
</organism>
<evidence type="ECO:0000313" key="3">
    <source>
        <dbReference type="Proteomes" id="UP000271162"/>
    </source>
</evidence>
<dbReference type="InterPro" id="IPR006150">
    <property type="entry name" value="Cys_repeat_1"/>
</dbReference>